<dbReference type="CDD" id="cd00093">
    <property type="entry name" value="HTH_XRE"/>
    <property type="match status" value="1"/>
</dbReference>
<evidence type="ECO:0000313" key="3">
    <source>
        <dbReference type="EMBL" id="CAA9339537.1"/>
    </source>
</evidence>
<protein>
    <recommendedName>
        <fullName evidence="2">HTH cro/C1-type domain-containing protein</fullName>
    </recommendedName>
</protein>
<keyword evidence="1" id="KW-0238">DNA-binding</keyword>
<dbReference type="SUPFAM" id="SSF47413">
    <property type="entry name" value="lambda repressor-like DNA-binding domains"/>
    <property type="match status" value="1"/>
</dbReference>
<dbReference type="PROSITE" id="PS50943">
    <property type="entry name" value="HTH_CROC1"/>
    <property type="match status" value="1"/>
</dbReference>
<dbReference type="SMART" id="SM00530">
    <property type="entry name" value="HTH_XRE"/>
    <property type="match status" value="1"/>
</dbReference>
<name>A0A6J4LSC1_9CHLR</name>
<organism evidence="3">
    <name type="scientific">uncultured Chloroflexia bacterium</name>
    <dbReference type="NCBI Taxonomy" id="1672391"/>
    <lineage>
        <taxon>Bacteria</taxon>
        <taxon>Bacillati</taxon>
        <taxon>Chloroflexota</taxon>
        <taxon>Chloroflexia</taxon>
        <taxon>environmental samples</taxon>
    </lineage>
</organism>
<accession>A0A6J4LSC1</accession>
<dbReference type="EMBL" id="CADCTR010002215">
    <property type="protein sequence ID" value="CAA9339537.1"/>
    <property type="molecule type" value="Genomic_DNA"/>
</dbReference>
<dbReference type="Gene3D" id="1.10.260.40">
    <property type="entry name" value="lambda repressor-like DNA-binding domains"/>
    <property type="match status" value="1"/>
</dbReference>
<dbReference type="InterPro" id="IPR001387">
    <property type="entry name" value="Cro/C1-type_HTH"/>
</dbReference>
<dbReference type="InterPro" id="IPR050807">
    <property type="entry name" value="TransReg_Diox_bact_type"/>
</dbReference>
<evidence type="ECO:0000256" key="1">
    <source>
        <dbReference type="ARBA" id="ARBA00023125"/>
    </source>
</evidence>
<proteinExistence type="predicted"/>
<reference evidence="3" key="1">
    <citation type="submission" date="2020-02" db="EMBL/GenBank/DDBJ databases">
        <authorList>
            <person name="Meier V. D."/>
        </authorList>
    </citation>
    <scope>NUCLEOTIDE SEQUENCE</scope>
    <source>
        <strain evidence="3">AVDCRST_MAG93</strain>
    </source>
</reference>
<evidence type="ECO:0000259" key="2">
    <source>
        <dbReference type="PROSITE" id="PS50943"/>
    </source>
</evidence>
<dbReference type="GO" id="GO:0003677">
    <property type="term" value="F:DNA binding"/>
    <property type="evidence" value="ECO:0007669"/>
    <property type="project" value="UniProtKB-KW"/>
</dbReference>
<gene>
    <name evidence="3" type="ORF">AVDCRST_MAG93-6572</name>
</gene>
<dbReference type="PANTHER" id="PTHR46797:SF1">
    <property type="entry name" value="METHYLPHOSPHONATE SYNTHASE"/>
    <property type="match status" value="1"/>
</dbReference>
<dbReference type="AlphaFoldDB" id="A0A6J4LSC1"/>
<dbReference type="Pfam" id="PF01381">
    <property type="entry name" value="HTH_3"/>
    <property type="match status" value="1"/>
</dbReference>
<dbReference type="GO" id="GO:0003700">
    <property type="term" value="F:DNA-binding transcription factor activity"/>
    <property type="evidence" value="ECO:0007669"/>
    <property type="project" value="TreeGrafter"/>
</dbReference>
<sequence>MEVDAQKLKSLREDNVLSQRELARLAGLTQMTIWRLENGFEHAHPQTIRKIAGVLGVEPRELLKQEV</sequence>
<dbReference type="GO" id="GO:0005829">
    <property type="term" value="C:cytosol"/>
    <property type="evidence" value="ECO:0007669"/>
    <property type="project" value="TreeGrafter"/>
</dbReference>
<dbReference type="InterPro" id="IPR010982">
    <property type="entry name" value="Lambda_DNA-bd_dom_sf"/>
</dbReference>
<dbReference type="PANTHER" id="PTHR46797">
    <property type="entry name" value="HTH-TYPE TRANSCRIPTIONAL REGULATOR"/>
    <property type="match status" value="1"/>
</dbReference>
<feature type="domain" description="HTH cro/C1-type" evidence="2">
    <location>
        <begin position="8"/>
        <end position="62"/>
    </location>
</feature>